<organism evidence="2 3">
    <name type="scientific">Streptomyces flaveolus</name>
    <dbReference type="NCBI Taxonomy" id="67297"/>
    <lineage>
        <taxon>Bacteria</taxon>
        <taxon>Bacillati</taxon>
        <taxon>Actinomycetota</taxon>
        <taxon>Actinomycetes</taxon>
        <taxon>Kitasatosporales</taxon>
        <taxon>Streptomycetaceae</taxon>
        <taxon>Streptomyces</taxon>
    </lineage>
</organism>
<dbReference type="Proteomes" id="UP001490330">
    <property type="component" value="Unassembled WGS sequence"/>
</dbReference>
<proteinExistence type="predicted"/>
<comment type="caution">
    <text evidence="2">The sequence shown here is derived from an EMBL/GenBank/DDBJ whole genome shotgun (WGS) entry which is preliminary data.</text>
</comment>
<accession>A0ABV1VRY5</accession>
<feature type="region of interest" description="Disordered" evidence="1">
    <location>
        <begin position="20"/>
        <end position="43"/>
    </location>
</feature>
<dbReference type="EMBL" id="JBEPCV010000061">
    <property type="protein sequence ID" value="MER6909257.1"/>
    <property type="molecule type" value="Genomic_DNA"/>
</dbReference>
<gene>
    <name evidence="2" type="ORF">ABT322_37150</name>
</gene>
<protein>
    <submittedName>
        <fullName evidence="2">Uncharacterized protein</fullName>
    </submittedName>
</protein>
<reference evidence="2 3" key="1">
    <citation type="submission" date="2024-06" db="EMBL/GenBank/DDBJ databases">
        <title>The Natural Products Discovery Center: Release of the First 8490 Sequenced Strains for Exploring Actinobacteria Biosynthetic Diversity.</title>
        <authorList>
            <person name="Kalkreuter E."/>
            <person name="Kautsar S.A."/>
            <person name="Yang D."/>
            <person name="Bader C.D."/>
            <person name="Teijaro C.N."/>
            <person name="Fluegel L."/>
            <person name="Davis C.M."/>
            <person name="Simpson J.R."/>
            <person name="Lauterbach L."/>
            <person name="Steele A.D."/>
            <person name="Gui C."/>
            <person name="Meng S."/>
            <person name="Li G."/>
            <person name="Viehrig K."/>
            <person name="Ye F."/>
            <person name="Su P."/>
            <person name="Kiefer A.F."/>
            <person name="Nichols A."/>
            <person name="Cepeda A.J."/>
            <person name="Yan W."/>
            <person name="Fan B."/>
            <person name="Jiang Y."/>
            <person name="Adhikari A."/>
            <person name="Zheng C.-J."/>
            <person name="Schuster L."/>
            <person name="Cowan T.M."/>
            <person name="Smanski M.J."/>
            <person name="Chevrette M.G."/>
            <person name="De Carvalho L.P.S."/>
            <person name="Shen B."/>
        </authorList>
    </citation>
    <scope>NUCLEOTIDE SEQUENCE [LARGE SCALE GENOMIC DNA]</scope>
    <source>
        <strain evidence="2 3">NPDC000632</strain>
    </source>
</reference>
<evidence type="ECO:0000313" key="2">
    <source>
        <dbReference type="EMBL" id="MER6909257.1"/>
    </source>
</evidence>
<name>A0ABV1VRY5_9ACTN</name>
<dbReference type="RefSeq" id="WP_350721070.1">
    <property type="nucleotide sequence ID" value="NZ_JBEPCO010000023.1"/>
</dbReference>
<sequence>MGRLTAAALTYALDGRRFGGRSRISLQEGRPAGGGGPDQEVEK</sequence>
<keyword evidence="3" id="KW-1185">Reference proteome</keyword>
<evidence type="ECO:0000256" key="1">
    <source>
        <dbReference type="SAM" id="MobiDB-lite"/>
    </source>
</evidence>
<evidence type="ECO:0000313" key="3">
    <source>
        <dbReference type="Proteomes" id="UP001490330"/>
    </source>
</evidence>